<evidence type="ECO:0000313" key="9">
    <source>
        <dbReference type="Proteomes" id="UP000663832"/>
    </source>
</evidence>
<evidence type="ECO:0000313" key="7">
    <source>
        <dbReference type="EMBL" id="CAF1197902.1"/>
    </source>
</evidence>
<accession>A0A815QIB4</accession>
<name>A0A815QIB4_9BILA</name>
<organism evidence="8 9">
    <name type="scientific">Adineta steineri</name>
    <dbReference type="NCBI Taxonomy" id="433720"/>
    <lineage>
        <taxon>Eukaryota</taxon>
        <taxon>Metazoa</taxon>
        <taxon>Spiralia</taxon>
        <taxon>Gnathifera</taxon>
        <taxon>Rotifera</taxon>
        <taxon>Eurotatoria</taxon>
        <taxon>Bdelloidea</taxon>
        <taxon>Adinetida</taxon>
        <taxon>Adinetidae</taxon>
        <taxon>Adineta</taxon>
    </lineage>
</organism>
<evidence type="ECO:0000256" key="6">
    <source>
        <dbReference type="SAM" id="Phobius"/>
    </source>
</evidence>
<proteinExistence type="inferred from homology"/>
<dbReference type="Proteomes" id="UP000663877">
    <property type="component" value="Unassembled WGS sequence"/>
</dbReference>
<keyword evidence="5 6" id="KW-0472">Membrane</keyword>
<comment type="similarity">
    <text evidence="2">Belongs to the CD225/Dispanin family.</text>
</comment>
<dbReference type="InterPro" id="IPR007593">
    <property type="entry name" value="CD225/Dispanin_fam"/>
</dbReference>
<dbReference type="Pfam" id="PF04505">
    <property type="entry name" value="CD225"/>
    <property type="match status" value="1"/>
</dbReference>
<dbReference type="AlphaFoldDB" id="A0A815QIB4"/>
<feature type="transmembrane region" description="Helical" evidence="6">
    <location>
        <begin position="81"/>
        <end position="106"/>
    </location>
</feature>
<reference evidence="8" key="1">
    <citation type="submission" date="2021-02" db="EMBL/GenBank/DDBJ databases">
        <authorList>
            <person name="Nowell W R."/>
        </authorList>
    </citation>
    <scope>NUCLEOTIDE SEQUENCE</scope>
</reference>
<evidence type="ECO:0000313" key="8">
    <source>
        <dbReference type="EMBL" id="CAF1463732.1"/>
    </source>
</evidence>
<feature type="transmembrane region" description="Helical" evidence="6">
    <location>
        <begin position="35"/>
        <end position="60"/>
    </location>
</feature>
<comment type="caution">
    <text evidence="8">The sequence shown here is derived from an EMBL/GenBank/DDBJ whole genome shotgun (WGS) entry which is preliminary data.</text>
</comment>
<keyword evidence="9" id="KW-1185">Reference proteome</keyword>
<dbReference type="Proteomes" id="UP000663832">
    <property type="component" value="Unassembled WGS sequence"/>
</dbReference>
<sequence>MSYTATYPQTVSPPVYSPPVNLLMPTPEIYTIRDWLPWSIINLFIGWGLGGILPLIFSIVCRSNKRSNDISTARTMSTLALVFNIIITLCGIASWIGFIVWLVIFLKVINNNGYPYIKN</sequence>
<dbReference type="OrthoDB" id="10019158at2759"/>
<protein>
    <submittedName>
        <fullName evidence="8">Uncharacterized protein</fullName>
    </submittedName>
</protein>
<evidence type="ECO:0000256" key="3">
    <source>
        <dbReference type="ARBA" id="ARBA00022692"/>
    </source>
</evidence>
<evidence type="ECO:0000256" key="1">
    <source>
        <dbReference type="ARBA" id="ARBA00004370"/>
    </source>
</evidence>
<gene>
    <name evidence="7" type="ORF">BJG266_LOCUS26723</name>
    <name evidence="8" type="ORF">QVE165_LOCUS41110</name>
</gene>
<evidence type="ECO:0000256" key="5">
    <source>
        <dbReference type="ARBA" id="ARBA00023136"/>
    </source>
</evidence>
<evidence type="ECO:0000256" key="2">
    <source>
        <dbReference type="ARBA" id="ARBA00006843"/>
    </source>
</evidence>
<dbReference type="EMBL" id="CAJNOM010000485">
    <property type="protein sequence ID" value="CAF1463732.1"/>
    <property type="molecule type" value="Genomic_DNA"/>
</dbReference>
<dbReference type="GO" id="GO:0016020">
    <property type="term" value="C:membrane"/>
    <property type="evidence" value="ECO:0007669"/>
    <property type="project" value="UniProtKB-SubCell"/>
</dbReference>
<evidence type="ECO:0000256" key="4">
    <source>
        <dbReference type="ARBA" id="ARBA00022989"/>
    </source>
</evidence>
<keyword evidence="4 6" id="KW-1133">Transmembrane helix</keyword>
<keyword evidence="3 6" id="KW-0812">Transmembrane</keyword>
<dbReference type="EMBL" id="CAJNOI010000230">
    <property type="protein sequence ID" value="CAF1197902.1"/>
    <property type="molecule type" value="Genomic_DNA"/>
</dbReference>
<comment type="subcellular location">
    <subcellularLocation>
        <location evidence="1">Membrane</location>
    </subcellularLocation>
</comment>